<dbReference type="NCBIfam" id="TIGR01730">
    <property type="entry name" value="RND_mfp"/>
    <property type="match status" value="1"/>
</dbReference>
<gene>
    <name evidence="7" type="ORF">Q765_13605</name>
</gene>
<feature type="domain" description="YknX-like beta-barrel" evidence="6">
    <location>
        <begin position="202"/>
        <end position="270"/>
    </location>
</feature>
<feature type="coiled-coil region" evidence="3">
    <location>
        <begin position="110"/>
        <end position="168"/>
    </location>
</feature>
<evidence type="ECO:0000256" key="1">
    <source>
        <dbReference type="ARBA" id="ARBA00009477"/>
    </source>
</evidence>
<name>A0A0A2MC48_9FLAO</name>
<keyword evidence="2" id="KW-0813">Transport</keyword>
<feature type="domain" description="Multidrug resistance protein MdtA-like barrel-sandwich hybrid" evidence="4">
    <location>
        <begin position="69"/>
        <end position="196"/>
    </location>
</feature>
<dbReference type="GO" id="GO:0015562">
    <property type="term" value="F:efflux transmembrane transporter activity"/>
    <property type="evidence" value="ECO:0007669"/>
    <property type="project" value="TreeGrafter"/>
</dbReference>
<dbReference type="Pfam" id="PF25989">
    <property type="entry name" value="YknX_C"/>
    <property type="match status" value="1"/>
</dbReference>
<dbReference type="Pfam" id="PF25917">
    <property type="entry name" value="BSH_RND"/>
    <property type="match status" value="1"/>
</dbReference>
<dbReference type="Proteomes" id="UP000030152">
    <property type="component" value="Unassembled WGS sequence"/>
</dbReference>
<comment type="similarity">
    <text evidence="1">Belongs to the membrane fusion protein (MFP) (TC 8.A.1) family.</text>
</comment>
<dbReference type="eggNOG" id="COG0845">
    <property type="taxonomic scope" value="Bacteria"/>
</dbReference>
<evidence type="ECO:0000256" key="3">
    <source>
        <dbReference type="SAM" id="Coils"/>
    </source>
</evidence>
<dbReference type="InterPro" id="IPR058637">
    <property type="entry name" value="YknX-like_C"/>
</dbReference>
<dbReference type="AlphaFoldDB" id="A0A0A2MC48"/>
<dbReference type="RefSeq" id="WP_020214429.1">
    <property type="nucleotide sequence ID" value="NZ_JRLX01000015.1"/>
</dbReference>
<proteinExistence type="inferred from homology"/>
<evidence type="ECO:0000313" key="7">
    <source>
        <dbReference type="EMBL" id="KGO85870.1"/>
    </source>
</evidence>
<dbReference type="InterPro" id="IPR058625">
    <property type="entry name" value="MdtA-like_BSH"/>
</dbReference>
<dbReference type="PANTHER" id="PTHR30469:SF15">
    <property type="entry name" value="HLYD FAMILY OF SECRETION PROTEINS"/>
    <property type="match status" value="1"/>
</dbReference>
<evidence type="ECO:0000259" key="4">
    <source>
        <dbReference type="Pfam" id="PF25917"/>
    </source>
</evidence>
<dbReference type="GO" id="GO:1990281">
    <property type="term" value="C:efflux pump complex"/>
    <property type="evidence" value="ECO:0007669"/>
    <property type="project" value="TreeGrafter"/>
</dbReference>
<dbReference type="Gene3D" id="2.40.30.170">
    <property type="match status" value="1"/>
</dbReference>
<evidence type="ECO:0000259" key="6">
    <source>
        <dbReference type="Pfam" id="PF25990"/>
    </source>
</evidence>
<dbReference type="EMBL" id="JRLX01000015">
    <property type="protein sequence ID" value="KGO85870.1"/>
    <property type="molecule type" value="Genomic_DNA"/>
</dbReference>
<dbReference type="Gene3D" id="2.40.420.20">
    <property type="match status" value="1"/>
</dbReference>
<feature type="domain" description="YknX-like C-terminal permuted SH3-like" evidence="5">
    <location>
        <begin position="284"/>
        <end position="350"/>
    </location>
</feature>
<evidence type="ECO:0000259" key="5">
    <source>
        <dbReference type="Pfam" id="PF25989"/>
    </source>
</evidence>
<organism evidence="7 8">
    <name type="scientific">Flavobacterium rivuli WB 3.3-2 = DSM 21788</name>
    <dbReference type="NCBI Taxonomy" id="1121895"/>
    <lineage>
        <taxon>Bacteria</taxon>
        <taxon>Pseudomonadati</taxon>
        <taxon>Bacteroidota</taxon>
        <taxon>Flavobacteriia</taxon>
        <taxon>Flavobacteriales</taxon>
        <taxon>Flavobacteriaceae</taxon>
        <taxon>Flavobacterium</taxon>
    </lineage>
</organism>
<evidence type="ECO:0000313" key="8">
    <source>
        <dbReference type="Proteomes" id="UP000030152"/>
    </source>
</evidence>
<reference evidence="7 8" key="1">
    <citation type="submission" date="2013-09" db="EMBL/GenBank/DDBJ databases">
        <authorList>
            <person name="Zeng Z."/>
            <person name="Chen C."/>
        </authorList>
    </citation>
    <scope>NUCLEOTIDE SEQUENCE [LARGE SCALE GENOMIC DNA]</scope>
    <source>
        <strain evidence="7 8">WB 3.3-2</strain>
    </source>
</reference>
<protein>
    <submittedName>
        <fullName evidence="7">Transporter</fullName>
    </submittedName>
</protein>
<comment type="caution">
    <text evidence="7">The sequence shown here is derived from an EMBL/GenBank/DDBJ whole genome shotgun (WGS) entry which is preliminary data.</text>
</comment>
<keyword evidence="8" id="KW-1185">Reference proteome</keyword>
<evidence type="ECO:0000256" key="2">
    <source>
        <dbReference type="ARBA" id="ARBA00022448"/>
    </source>
</evidence>
<dbReference type="PANTHER" id="PTHR30469">
    <property type="entry name" value="MULTIDRUG RESISTANCE PROTEIN MDTA"/>
    <property type="match status" value="1"/>
</dbReference>
<keyword evidence="3" id="KW-0175">Coiled coil</keyword>
<dbReference type="OrthoDB" id="9806939at2"/>
<dbReference type="FunFam" id="2.40.420.20:FF:000006">
    <property type="entry name" value="RND family efflux transporter MFP subunit"/>
    <property type="match status" value="1"/>
</dbReference>
<dbReference type="InterPro" id="IPR006143">
    <property type="entry name" value="RND_pump_MFP"/>
</dbReference>
<accession>A0A0A2MC48</accession>
<dbReference type="Gene3D" id="1.10.287.470">
    <property type="entry name" value="Helix hairpin bin"/>
    <property type="match status" value="1"/>
</dbReference>
<dbReference type="Pfam" id="PF25990">
    <property type="entry name" value="Beta-barrel_YknX"/>
    <property type="match status" value="1"/>
</dbReference>
<dbReference type="Gene3D" id="2.40.50.100">
    <property type="match status" value="1"/>
</dbReference>
<dbReference type="STRING" id="1121895.GCA_000378485_03257"/>
<dbReference type="InterPro" id="IPR058636">
    <property type="entry name" value="Beta-barrel_YknX"/>
</dbReference>
<dbReference type="SUPFAM" id="SSF111369">
    <property type="entry name" value="HlyD-like secretion proteins"/>
    <property type="match status" value="1"/>
</dbReference>
<sequence>MKKKVLLALMVIGLTALIVIRLASNKNTIDKRNQPETEVAKGIPVTVATAVEETLSTELVKTGTLAPFRQATVLATASGKLLRLDFELGTPVQEGQLLGRIDTHLLQLDLEKSESAAQKLRRDLQTYSELLEGNAATREKVEEVRQNYNEAANRSSQLRRQIADASLKAPISGVIASRPVEQGVFVASGSEVATIVNLSRVKVTVNLTEAEVYQVSAGQKILLQTDVYPGREWQGTLSYISPQADAAHNYAVEISAENNREAPLRSGTFVRVDFAGRAPQKMLLIPREALLESTRDASVYVIQAGKAVLRPVKAGSDYGGRVAIIEGLKPGEQVVTSGQINLQSGTPVTISK</sequence>